<dbReference type="FunFam" id="1.20.1250.20:FF:000013">
    <property type="entry name" value="MFS general substrate transporter"/>
    <property type="match status" value="1"/>
</dbReference>
<dbReference type="Gene3D" id="1.20.1250.20">
    <property type="entry name" value="MFS general substrate transporter like domains"/>
    <property type="match status" value="1"/>
</dbReference>
<feature type="transmembrane region" description="Helical" evidence="6">
    <location>
        <begin position="311"/>
        <end position="331"/>
    </location>
</feature>
<dbReference type="GO" id="GO:0022857">
    <property type="term" value="F:transmembrane transporter activity"/>
    <property type="evidence" value="ECO:0007669"/>
    <property type="project" value="InterPro"/>
</dbReference>
<name>A0A6G1H7L0_9PEZI</name>
<dbReference type="FunFam" id="1.20.1250.20:FF:000188">
    <property type="entry name" value="MFS general substrate transporter"/>
    <property type="match status" value="1"/>
</dbReference>
<keyword evidence="2" id="KW-0813">Transport</keyword>
<dbReference type="EMBL" id="ML977146">
    <property type="protein sequence ID" value="KAF1989010.1"/>
    <property type="molecule type" value="Genomic_DNA"/>
</dbReference>
<keyword evidence="9" id="KW-1185">Reference proteome</keyword>
<evidence type="ECO:0000256" key="5">
    <source>
        <dbReference type="ARBA" id="ARBA00023136"/>
    </source>
</evidence>
<feature type="transmembrane region" description="Helical" evidence="6">
    <location>
        <begin position="338"/>
        <end position="358"/>
    </location>
</feature>
<dbReference type="PANTHER" id="PTHR43791:SF50">
    <property type="entry name" value="TRANSPORTER, PUTATIVE (AFU_ORTHOLOGUE AFUA_2G00840)-RELATED"/>
    <property type="match status" value="1"/>
</dbReference>
<feature type="transmembrane region" description="Helical" evidence="6">
    <location>
        <begin position="113"/>
        <end position="134"/>
    </location>
</feature>
<feature type="transmembrane region" description="Helical" evidence="6">
    <location>
        <begin position="400"/>
        <end position="421"/>
    </location>
</feature>
<gene>
    <name evidence="8" type="ORF">K402DRAFT_327605</name>
</gene>
<comment type="subcellular location">
    <subcellularLocation>
        <location evidence="1">Membrane</location>
        <topology evidence="1">Multi-pass membrane protein</topology>
    </subcellularLocation>
</comment>
<feature type="domain" description="Major facilitator superfamily (MFS) profile" evidence="7">
    <location>
        <begin position="46"/>
        <end position="461"/>
    </location>
</feature>
<dbReference type="Pfam" id="PF07690">
    <property type="entry name" value="MFS_1"/>
    <property type="match status" value="1"/>
</dbReference>
<feature type="transmembrane region" description="Helical" evidence="6">
    <location>
        <begin position="83"/>
        <end position="101"/>
    </location>
</feature>
<dbReference type="SUPFAM" id="SSF103473">
    <property type="entry name" value="MFS general substrate transporter"/>
    <property type="match status" value="1"/>
</dbReference>
<dbReference type="InterPro" id="IPR020846">
    <property type="entry name" value="MFS_dom"/>
</dbReference>
<feature type="transmembrane region" description="Helical" evidence="6">
    <location>
        <begin position="275"/>
        <end position="299"/>
    </location>
</feature>
<feature type="transmembrane region" description="Helical" evidence="6">
    <location>
        <begin position="172"/>
        <end position="194"/>
    </location>
</feature>
<accession>A0A6G1H7L0</accession>
<organism evidence="8 9">
    <name type="scientific">Aulographum hederae CBS 113979</name>
    <dbReference type="NCBI Taxonomy" id="1176131"/>
    <lineage>
        <taxon>Eukaryota</taxon>
        <taxon>Fungi</taxon>
        <taxon>Dikarya</taxon>
        <taxon>Ascomycota</taxon>
        <taxon>Pezizomycotina</taxon>
        <taxon>Dothideomycetes</taxon>
        <taxon>Pleosporomycetidae</taxon>
        <taxon>Aulographales</taxon>
        <taxon>Aulographaceae</taxon>
    </lineage>
</organism>
<evidence type="ECO:0000259" key="7">
    <source>
        <dbReference type="PROSITE" id="PS50850"/>
    </source>
</evidence>
<evidence type="ECO:0000256" key="4">
    <source>
        <dbReference type="ARBA" id="ARBA00022989"/>
    </source>
</evidence>
<evidence type="ECO:0000256" key="3">
    <source>
        <dbReference type="ARBA" id="ARBA00022692"/>
    </source>
</evidence>
<feature type="transmembrane region" description="Helical" evidence="6">
    <location>
        <begin position="206"/>
        <end position="226"/>
    </location>
</feature>
<evidence type="ECO:0000256" key="2">
    <source>
        <dbReference type="ARBA" id="ARBA00022448"/>
    </source>
</evidence>
<dbReference type="PANTHER" id="PTHR43791">
    <property type="entry name" value="PERMEASE-RELATED"/>
    <property type="match status" value="1"/>
</dbReference>
<evidence type="ECO:0000313" key="8">
    <source>
        <dbReference type="EMBL" id="KAF1989010.1"/>
    </source>
</evidence>
<protein>
    <submittedName>
        <fullName evidence="8">Putative MFS transporter</fullName>
    </submittedName>
</protein>
<dbReference type="OrthoDB" id="2985014at2759"/>
<dbReference type="InterPro" id="IPR011701">
    <property type="entry name" value="MFS"/>
</dbReference>
<dbReference type="InterPro" id="IPR036259">
    <property type="entry name" value="MFS_trans_sf"/>
</dbReference>
<reference evidence="8" key="1">
    <citation type="journal article" date="2020" name="Stud. Mycol.">
        <title>101 Dothideomycetes genomes: a test case for predicting lifestyles and emergence of pathogens.</title>
        <authorList>
            <person name="Haridas S."/>
            <person name="Albert R."/>
            <person name="Binder M."/>
            <person name="Bloem J."/>
            <person name="Labutti K."/>
            <person name="Salamov A."/>
            <person name="Andreopoulos B."/>
            <person name="Baker S."/>
            <person name="Barry K."/>
            <person name="Bills G."/>
            <person name="Bluhm B."/>
            <person name="Cannon C."/>
            <person name="Castanera R."/>
            <person name="Culley D."/>
            <person name="Daum C."/>
            <person name="Ezra D."/>
            <person name="Gonzalez J."/>
            <person name="Henrissat B."/>
            <person name="Kuo A."/>
            <person name="Liang C."/>
            <person name="Lipzen A."/>
            <person name="Lutzoni F."/>
            <person name="Magnuson J."/>
            <person name="Mondo S."/>
            <person name="Nolan M."/>
            <person name="Ohm R."/>
            <person name="Pangilinan J."/>
            <person name="Park H.-J."/>
            <person name="Ramirez L."/>
            <person name="Alfaro M."/>
            <person name="Sun H."/>
            <person name="Tritt A."/>
            <person name="Yoshinaga Y."/>
            <person name="Zwiers L.-H."/>
            <person name="Turgeon B."/>
            <person name="Goodwin S."/>
            <person name="Spatafora J."/>
            <person name="Crous P."/>
            <person name="Grigoriev I."/>
        </authorList>
    </citation>
    <scope>NUCLEOTIDE SEQUENCE</scope>
    <source>
        <strain evidence="8">CBS 113979</strain>
    </source>
</reference>
<evidence type="ECO:0000313" key="9">
    <source>
        <dbReference type="Proteomes" id="UP000800041"/>
    </source>
</evidence>
<keyword evidence="4 6" id="KW-1133">Transmembrane helix</keyword>
<feature type="transmembrane region" description="Helical" evidence="6">
    <location>
        <begin position="433"/>
        <end position="456"/>
    </location>
</feature>
<keyword evidence="3 6" id="KW-0812">Transmembrane</keyword>
<dbReference type="GO" id="GO:0016020">
    <property type="term" value="C:membrane"/>
    <property type="evidence" value="ECO:0007669"/>
    <property type="project" value="UniProtKB-SubCell"/>
</dbReference>
<keyword evidence="5 6" id="KW-0472">Membrane</keyword>
<dbReference type="Proteomes" id="UP000800041">
    <property type="component" value="Unassembled WGS sequence"/>
</dbReference>
<feature type="transmembrane region" description="Helical" evidence="6">
    <location>
        <begin position="364"/>
        <end position="388"/>
    </location>
</feature>
<proteinExistence type="predicted"/>
<evidence type="ECO:0000256" key="1">
    <source>
        <dbReference type="ARBA" id="ARBA00004141"/>
    </source>
</evidence>
<evidence type="ECO:0000256" key="6">
    <source>
        <dbReference type="SAM" id="Phobius"/>
    </source>
</evidence>
<sequence>MYDQDRDSKSIEDGDVVKAYTDDRSTSLVIDPKAERALVWKFDLRILPVLAVMYLFNSLDKSNLGNAKTAGLERTLKLKPDQYNIILSVFFIPYVLTAPFLGMAGKKYGPHKVLPIMMFCFGSFTLLVTAVTNFGGIMTLRWFLGMAESAFFPLVIYYQTTFYRRGELARRLAIFYAASNIASAFGGLLAYGVFQIKSSSLESWRYLFIVEGACTILFSIFAFFYLPHSASDASFLNEDEKKLAFHRMQIDSSSVVNEKFDLKESLKIFKHPTSWMILVIEICLGVPLQSVTLFLPQIVARLGYSPVKTNLYTVAPNVSGAVMLLILAFASDYTRWRFPFVALGFLFTFIGFIIYVSIDVVGELQVAYFACFMMTWGTSAPSVLLDVWYNNNIAHEGKRVVLTSVGVPLANLMGVLSSNIFRNEDAPEYIPALATTAAFGGMGFILTLLLGAWMIVDNKKRDRKLGYKLNVRDIPTERLRDGPAVEEFRWFY</sequence>
<dbReference type="PROSITE" id="PS50850">
    <property type="entry name" value="MFS"/>
    <property type="match status" value="1"/>
</dbReference>
<dbReference type="AlphaFoldDB" id="A0A6G1H7L0"/>